<dbReference type="EMBL" id="VDEP01000080">
    <property type="protein sequence ID" value="KAA1132456.1"/>
    <property type="molecule type" value="Genomic_DNA"/>
</dbReference>
<protein>
    <submittedName>
        <fullName evidence="2">Uncharacterized protein</fullName>
    </submittedName>
</protein>
<feature type="region of interest" description="Disordered" evidence="1">
    <location>
        <begin position="61"/>
        <end position="86"/>
    </location>
</feature>
<feature type="region of interest" description="Disordered" evidence="1">
    <location>
        <begin position="121"/>
        <end position="159"/>
    </location>
</feature>
<dbReference type="Proteomes" id="UP000325313">
    <property type="component" value="Unassembled WGS sequence"/>
</dbReference>
<comment type="caution">
    <text evidence="2">The sequence shown here is derived from an EMBL/GenBank/DDBJ whole genome shotgun (WGS) entry which is preliminary data.</text>
</comment>
<feature type="compositionally biased region" description="Low complexity" evidence="1">
    <location>
        <begin position="124"/>
        <end position="142"/>
    </location>
</feature>
<name>A0A5B0S2V4_PUCGR</name>
<proteinExistence type="predicted"/>
<organism evidence="2 3">
    <name type="scientific">Puccinia graminis f. sp. tritici</name>
    <dbReference type="NCBI Taxonomy" id="56615"/>
    <lineage>
        <taxon>Eukaryota</taxon>
        <taxon>Fungi</taxon>
        <taxon>Dikarya</taxon>
        <taxon>Basidiomycota</taxon>
        <taxon>Pucciniomycotina</taxon>
        <taxon>Pucciniomycetes</taxon>
        <taxon>Pucciniales</taxon>
        <taxon>Pucciniaceae</taxon>
        <taxon>Puccinia</taxon>
    </lineage>
</organism>
<evidence type="ECO:0000256" key="1">
    <source>
        <dbReference type="SAM" id="MobiDB-lite"/>
    </source>
</evidence>
<sequence length="159" mass="16875">MTFLSSSISWYFDSSYSEKEIEYFYLLVITPRAPLTSQSSTVRASPTVLLMRDLGPTSAAREPFLASSGAAEQAADGRGGGSELPLAATFGSFGSSPSKLLQPTLAVSMPTKTMVLDPLLASMTPNAPTPTTRTMPRTQPDPNSTPKASATEPEILNEI</sequence>
<gene>
    <name evidence="2" type="ORF">PGTUg99_011084</name>
</gene>
<dbReference type="AlphaFoldDB" id="A0A5B0S2V4"/>
<accession>A0A5B0S2V4</accession>
<reference evidence="2 3" key="1">
    <citation type="submission" date="2019-05" db="EMBL/GenBank/DDBJ databases">
        <title>Emergence of the Ug99 lineage of the wheat stem rust pathogen through somatic hybridization.</title>
        <authorList>
            <person name="Li F."/>
            <person name="Upadhyaya N.M."/>
            <person name="Sperschneider J."/>
            <person name="Matny O."/>
            <person name="Nguyen-Phuc H."/>
            <person name="Mago R."/>
            <person name="Raley C."/>
            <person name="Miller M.E."/>
            <person name="Silverstein K.A.T."/>
            <person name="Henningsen E."/>
            <person name="Hirsch C.D."/>
            <person name="Visser B."/>
            <person name="Pretorius Z.A."/>
            <person name="Steffenson B.J."/>
            <person name="Schwessinger B."/>
            <person name="Dodds P.N."/>
            <person name="Figueroa M."/>
        </authorList>
    </citation>
    <scope>NUCLEOTIDE SEQUENCE [LARGE SCALE GENOMIC DNA]</scope>
    <source>
        <strain evidence="2 3">Ug99</strain>
    </source>
</reference>
<evidence type="ECO:0000313" key="3">
    <source>
        <dbReference type="Proteomes" id="UP000325313"/>
    </source>
</evidence>
<evidence type="ECO:0000313" key="2">
    <source>
        <dbReference type="EMBL" id="KAA1132456.1"/>
    </source>
</evidence>